<protein>
    <submittedName>
        <fullName evidence="2">Uncharacterized protein</fullName>
    </submittedName>
</protein>
<name>A0A2T4BQS3_TRILO</name>
<organism evidence="2 3">
    <name type="scientific">Trichoderma longibrachiatum ATCC 18648</name>
    <dbReference type="NCBI Taxonomy" id="983965"/>
    <lineage>
        <taxon>Eukaryota</taxon>
        <taxon>Fungi</taxon>
        <taxon>Dikarya</taxon>
        <taxon>Ascomycota</taxon>
        <taxon>Pezizomycotina</taxon>
        <taxon>Sordariomycetes</taxon>
        <taxon>Hypocreomycetidae</taxon>
        <taxon>Hypocreales</taxon>
        <taxon>Hypocreaceae</taxon>
        <taxon>Trichoderma</taxon>
    </lineage>
</organism>
<evidence type="ECO:0000256" key="1">
    <source>
        <dbReference type="SAM" id="Phobius"/>
    </source>
</evidence>
<keyword evidence="1" id="KW-1133">Transmembrane helix</keyword>
<keyword evidence="3" id="KW-1185">Reference proteome</keyword>
<evidence type="ECO:0000313" key="3">
    <source>
        <dbReference type="Proteomes" id="UP000240760"/>
    </source>
</evidence>
<sequence>MRCDLVAAFAASCCCCWLFFCFLLFAWMRGDGKRMNLEYYSWTGGRAAKPPFRRGSRVDDPIRRC</sequence>
<evidence type="ECO:0000313" key="2">
    <source>
        <dbReference type="EMBL" id="PTB71662.1"/>
    </source>
</evidence>
<accession>A0A2T4BQS3</accession>
<feature type="transmembrane region" description="Helical" evidence="1">
    <location>
        <begin position="6"/>
        <end position="27"/>
    </location>
</feature>
<gene>
    <name evidence="2" type="ORF">M440DRAFT_1406431</name>
</gene>
<keyword evidence="1" id="KW-0812">Transmembrane</keyword>
<dbReference type="Proteomes" id="UP000240760">
    <property type="component" value="Unassembled WGS sequence"/>
</dbReference>
<proteinExistence type="predicted"/>
<reference evidence="2 3" key="1">
    <citation type="submission" date="2016-07" db="EMBL/GenBank/DDBJ databases">
        <title>Multiple horizontal gene transfer events from other fungi enriched the ability of initially mycotrophic Trichoderma (Ascomycota) to feed on dead plant biomass.</title>
        <authorList>
            <consortium name="DOE Joint Genome Institute"/>
            <person name="Aerts A."/>
            <person name="Atanasova L."/>
            <person name="Chenthamara K."/>
            <person name="Zhang J."/>
            <person name="Grujic M."/>
            <person name="Henrissat B."/>
            <person name="Kuo A."/>
            <person name="Salamov A."/>
            <person name="Lipzen A."/>
            <person name="Labutti K."/>
            <person name="Barry K."/>
            <person name="Miao Y."/>
            <person name="Rahimi M.J."/>
            <person name="Shen Q."/>
            <person name="Grigoriev I.V."/>
            <person name="Kubicek C.P."/>
            <person name="Druzhinina I.S."/>
        </authorList>
    </citation>
    <scope>NUCLEOTIDE SEQUENCE [LARGE SCALE GENOMIC DNA]</scope>
    <source>
        <strain evidence="2 3">ATCC 18648</strain>
    </source>
</reference>
<dbReference type="EMBL" id="KZ679147">
    <property type="protein sequence ID" value="PTB71662.1"/>
    <property type="molecule type" value="Genomic_DNA"/>
</dbReference>
<dbReference type="AlphaFoldDB" id="A0A2T4BQS3"/>
<keyword evidence="1" id="KW-0472">Membrane</keyword>